<dbReference type="Gene3D" id="1.10.510.10">
    <property type="entry name" value="Transferase(Phosphotransferase) domain 1"/>
    <property type="match status" value="1"/>
</dbReference>
<dbReference type="PANTHER" id="PTHR44305">
    <property type="entry name" value="SI:DKEY-192D15.2-RELATED"/>
    <property type="match status" value="1"/>
</dbReference>
<evidence type="ECO:0000256" key="1">
    <source>
        <dbReference type="SAM" id="MobiDB-lite"/>
    </source>
</evidence>
<dbReference type="Proteomes" id="UP001174691">
    <property type="component" value="Unassembled WGS sequence"/>
</dbReference>
<keyword evidence="3" id="KW-0418">Kinase</keyword>
<dbReference type="InterPro" id="IPR001245">
    <property type="entry name" value="Ser-Thr/Tyr_kinase_cat_dom"/>
</dbReference>
<dbReference type="PANTHER" id="PTHR44305:SF24">
    <property type="entry name" value="TYROSINE-PROTEIN KINASE C03B1.5-RELATED"/>
    <property type="match status" value="1"/>
</dbReference>
<dbReference type="InterPro" id="IPR053083">
    <property type="entry name" value="TF_kinase-domain_protein"/>
</dbReference>
<feature type="region of interest" description="Disordered" evidence="1">
    <location>
        <begin position="316"/>
        <end position="346"/>
    </location>
</feature>
<keyword evidence="3" id="KW-0808">Transferase</keyword>
<dbReference type="InterPro" id="IPR000719">
    <property type="entry name" value="Prot_kinase_dom"/>
</dbReference>
<dbReference type="AlphaFoldDB" id="A0AA38S3R4"/>
<feature type="region of interest" description="Disordered" evidence="1">
    <location>
        <begin position="579"/>
        <end position="603"/>
    </location>
</feature>
<dbReference type="PROSITE" id="PS50011">
    <property type="entry name" value="PROTEIN_KINASE_DOM"/>
    <property type="match status" value="1"/>
</dbReference>
<comment type="caution">
    <text evidence="3">The sequence shown here is derived from an EMBL/GenBank/DDBJ whole genome shotgun (WGS) entry which is preliminary data.</text>
</comment>
<name>A0AA38S3R4_9PEZI</name>
<dbReference type="SMART" id="SM00220">
    <property type="entry name" value="S_TKc"/>
    <property type="match status" value="1"/>
</dbReference>
<dbReference type="GO" id="GO:0005524">
    <property type="term" value="F:ATP binding"/>
    <property type="evidence" value="ECO:0007669"/>
    <property type="project" value="InterPro"/>
</dbReference>
<sequence>MWWDSERIEATVTRQFVCSQLLPEEIKRLDQPLGFGDGLTDGTYWEWIDEKAKRIFLILVDMGVPDQIFGVIDDSWDDQDLPIARDQVECLALTPVKDEKFERKFYYRQFHYLIKPLEQGQHIDYEDFEVVPVDVVDRKPGLAVSQSTDKVVLPNHAGAPLSRRRIQLGAGPGCLRYEDFMYEVNCIRNVQNEHLVSYFASYVYQGYGYVLLTPVSDFSLKSFLATTPAAFKNLEKKARRELILNWIHCLVDTICFLHIRGLSHGNIKPSTVLFAHNNHILFSDFSRLNPELRTSTSTSFDKESYDYAAPEQWYRPTSGQTRPISGQFSPTHRRPTLTSLSSPPDNTTFSISRTNSDYINSSAAASIHAPTPHLNPQAADIFSLGCVILELLSFLMKKPTRGFATHRAAKHKTPGRGGAVLDSSFHKNLGQVESWMGGLAREATKKGGRGEENRLFRGVAPMLRVVERMLALHPSERPPALDVQARMYEILHGACGVAEPHCVHRYGPGWSDFGIGGLRLEGEMEEEEEAEERVDEGVVERMGMSRRSSGYRSMGGHVRTNSGGSVGESVVGSYGLAESVAGSSSSGNGSIREQFAPVSPRLKQSEIGSGLQAIQRLKVRSDSAGQWQPPAVGVGY</sequence>
<dbReference type="GO" id="GO:0004672">
    <property type="term" value="F:protein kinase activity"/>
    <property type="evidence" value="ECO:0007669"/>
    <property type="project" value="InterPro"/>
</dbReference>
<evidence type="ECO:0000313" key="4">
    <source>
        <dbReference type="Proteomes" id="UP001174691"/>
    </source>
</evidence>
<dbReference type="Pfam" id="PF07714">
    <property type="entry name" value="PK_Tyr_Ser-Thr"/>
    <property type="match status" value="1"/>
</dbReference>
<dbReference type="InterPro" id="IPR011009">
    <property type="entry name" value="Kinase-like_dom_sf"/>
</dbReference>
<protein>
    <submittedName>
        <fullName evidence="3">Protein kinase</fullName>
    </submittedName>
</protein>
<feature type="domain" description="Protein kinase" evidence="2">
    <location>
        <begin position="130"/>
        <end position="491"/>
    </location>
</feature>
<evidence type="ECO:0000259" key="2">
    <source>
        <dbReference type="PROSITE" id="PS50011"/>
    </source>
</evidence>
<gene>
    <name evidence="3" type="ORF">NKR19_g3407</name>
</gene>
<proteinExistence type="predicted"/>
<reference evidence="3" key="1">
    <citation type="submission" date="2022-07" db="EMBL/GenBank/DDBJ databases">
        <title>Fungi with potential for degradation of polypropylene.</title>
        <authorList>
            <person name="Gostincar C."/>
        </authorList>
    </citation>
    <scope>NUCLEOTIDE SEQUENCE</scope>
    <source>
        <strain evidence="3">EXF-13287</strain>
    </source>
</reference>
<dbReference type="SUPFAM" id="SSF56112">
    <property type="entry name" value="Protein kinase-like (PK-like)"/>
    <property type="match status" value="1"/>
</dbReference>
<keyword evidence="4" id="KW-1185">Reference proteome</keyword>
<dbReference type="EMBL" id="JANBVN010000037">
    <property type="protein sequence ID" value="KAJ9158347.1"/>
    <property type="molecule type" value="Genomic_DNA"/>
</dbReference>
<evidence type="ECO:0000313" key="3">
    <source>
        <dbReference type="EMBL" id="KAJ9158347.1"/>
    </source>
</evidence>
<organism evidence="3 4">
    <name type="scientific">Coniochaeta hoffmannii</name>
    <dbReference type="NCBI Taxonomy" id="91930"/>
    <lineage>
        <taxon>Eukaryota</taxon>
        <taxon>Fungi</taxon>
        <taxon>Dikarya</taxon>
        <taxon>Ascomycota</taxon>
        <taxon>Pezizomycotina</taxon>
        <taxon>Sordariomycetes</taxon>
        <taxon>Sordariomycetidae</taxon>
        <taxon>Coniochaetales</taxon>
        <taxon>Coniochaetaceae</taxon>
        <taxon>Coniochaeta</taxon>
    </lineage>
</organism>
<accession>A0AA38S3R4</accession>